<dbReference type="GO" id="GO:0004416">
    <property type="term" value="F:hydroxyacylglutathione hydrolase activity"/>
    <property type="evidence" value="ECO:0007669"/>
    <property type="project" value="UniProtKB-UniRule"/>
</dbReference>
<feature type="binding site" evidence="7">
    <location>
        <position position="57"/>
    </location>
    <ligand>
        <name>Zn(2+)</name>
        <dbReference type="ChEBI" id="CHEBI:29105"/>
        <label>2</label>
    </ligand>
</feature>
<dbReference type="HAMAP" id="MF_01374">
    <property type="entry name" value="Glyoxalase_2"/>
    <property type="match status" value="1"/>
</dbReference>
<evidence type="ECO:0000256" key="7">
    <source>
        <dbReference type="HAMAP-Rule" id="MF_01374"/>
    </source>
</evidence>
<keyword evidence="6 7" id="KW-0862">Zinc</keyword>
<gene>
    <name evidence="7 9" type="primary">gloB</name>
    <name evidence="9" type="ORF">J1777_06145</name>
</gene>
<dbReference type="Gene3D" id="3.60.15.10">
    <property type="entry name" value="Ribonuclease Z/Hydroxyacylglutathione hydrolase-like"/>
    <property type="match status" value="1"/>
</dbReference>
<dbReference type="SMART" id="SM00849">
    <property type="entry name" value="Lactamase_B"/>
    <property type="match status" value="1"/>
</dbReference>
<feature type="domain" description="Metallo-beta-lactamase" evidence="8">
    <location>
        <begin position="11"/>
        <end position="168"/>
    </location>
</feature>
<comment type="function">
    <text evidence="7">Thiolesterase that catalyzes the hydrolysis of S-D-lactoyl-glutathione to form glutathione and D-lactic acid.</text>
</comment>
<dbReference type="InterPro" id="IPR032282">
    <property type="entry name" value="HAGH_C"/>
</dbReference>
<feature type="binding site" evidence="7">
    <location>
        <position position="54"/>
    </location>
    <ligand>
        <name>Zn(2+)</name>
        <dbReference type="ChEBI" id="CHEBI:29105"/>
        <label>1</label>
    </ligand>
</feature>
<feature type="binding site" evidence="7">
    <location>
        <position position="130"/>
    </location>
    <ligand>
        <name>Zn(2+)</name>
        <dbReference type="ChEBI" id="CHEBI:29105"/>
        <label>2</label>
    </ligand>
</feature>
<comment type="similarity">
    <text evidence="3 7">Belongs to the metallo-beta-lactamase superfamily. Glyoxalase II family.</text>
</comment>
<feature type="binding site" evidence="7">
    <location>
        <position position="108"/>
    </location>
    <ligand>
        <name>Zn(2+)</name>
        <dbReference type="ChEBI" id="CHEBI:29105"/>
        <label>1</label>
    </ligand>
</feature>
<dbReference type="Pfam" id="PF00753">
    <property type="entry name" value="Lactamase_B"/>
    <property type="match status" value="1"/>
</dbReference>
<dbReference type="InterPro" id="IPR017782">
    <property type="entry name" value="Hydroxyacylglutathione_Hdrlase"/>
</dbReference>
<dbReference type="EC" id="3.1.2.6" evidence="7"/>
<dbReference type="InterPro" id="IPR035680">
    <property type="entry name" value="Clx_II_MBL"/>
</dbReference>
<feature type="binding site" evidence="7">
    <location>
        <position position="130"/>
    </location>
    <ligand>
        <name>Zn(2+)</name>
        <dbReference type="ChEBI" id="CHEBI:29105"/>
        <label>1</label>
    </ligand>
</feature>
<dbReference type="GO" id="GO:0019243">
    <property type="term" value="P:methylglyoxal catabolic process to D-lactate via S-lactoyl-glutathione"/>
    <property type="evidence" value="ECO:0007669"/>
    <property type="project" value="UniProtKB-UniRule"/>
</dbReference>
<accession>A0A939GZ35</accession>
<evidence type="ECO:0000313" key="9">
    <source>
        <dbReference type="EMBL" id="MBO1249418.1"/>
    </source>
</evidence>
<reference evidence="9" key="1">
    <citation type="submission" date="2021-03" db="EMBL/GenBank/DDBJ databases">
        <title>Comamonas denitrificans.</title>
        <authorList>
            <person name="Finster K."/>
        </authorList>
    </citation>
    <scope>NUCLEOTIDE SEQUENCE</scope>
    <source>
        <strain evidence="9">MM2021_4</strain>
    </source>
</reference>
<comment type="pathway">
    <text evidence="2 7">Secondary metabolite metabolism; methylglyoxal degradation; (R)-lactate from methylglyoxal: step 2/2.</text>
</comment>
<dbReference type="EMBL" id="JAFNME010000010">
    <property type="protein sequence ID" value="MBO1249418.1"/>
    <property type="molecule type" value="Genomic_DNA"/>
</dbReference>
<dbReference type="PIRSF" id="PIRSF005457">
    <property type="entry name" value="Glx"/>
    <property type="match status" value="1"/>
</dbReference>
<dbReference type="Pfam" id="PF16123">
    <property type="entry name" value="HAGH_C"/>
    <property type="match status" value="1"/>
</dbReference>
<evidence type="ECO:0000256" key="4">
    <source>
        <dbReference type="ARBA" id="ARBA00022723"/>
    </source>
</evidence>
<evidence type="ECO:0000256" key="1">
    <source>
        <dbReference type="ARBA" id="ARBA00001623"/>
    </source>
</evidence>
<comment type="subunit">
    <text evidence="7">Monomer.</text>
</comment>
<dbReference type="InterPro" id="IPR050110">
    <property type="entry name" value="Glyoxalase_II_hydrolase"/>
</dbReference>
<keyword evidence="10" id="KW-1185">Reference proteome</keyword>
<dbReference type="SUPFAM" id="SSF56281">
    <property type="entry name" value="Metallo-hydrolase/oxidoreductase"/>
    <property type="match status" value="1"/>
</dbReference>
<dbReference type="Proteomes" id="UP000664731">
    <property type="component" value="Unassembled WGS sequence"/>
</dbReference>
<comment type="caution">
    <text evidence="9">The sequence shown here is derived from an EMBL/GenBank/DDBJ whole genome shotgun (WGS) entry which is preliminary data.</text>
</comment>
<evidence type="ECO:0000256" key="3">
    <source>
        <dbReference type="ARBA" id="ARBA00006759"/>
    </source>
</evidence>
<dbReference type="RefSeq" id="WP_207574941.1">
    <property type="nucleotide sequence ID" value="NZ_JAFNME010000010.1"/>
</dbReference>
<name>A0A939GZ35_9BURK</name>
<evidence type="ECO:0000256" key="2">
    <source>
        <dbReference type="ARBA" id="ARBA00004963"/>
    </source>
</evidence>
<feature type="binding site" evidence="7">
    <location>
        <position position="168"/>
    </location>
    <ligand>
        <name>Zn(2+)</name>
        <dbReference type="ChEBI" id="CHEBI:29105"/>
        <label>2</label>
    </ligand>
</feature>
<evidence type="ECO:0000259" key="8">
    <source>
        <dbReference type="SMART" id="SM00849"/>
    </source>
</evidence>
<sequence length="257" mass="27729">MLIQPLPAFNDNYLWLAHDGKNAVVVDPGDAQPVLAALQAQQLTLQAIVLTHHHGDHTGGVAALRQATQCRVLGPAQEKLPEPVERVHAGQRIALLGTDWQVLAVPGHTAGHIAWYAPDLVAGGALFCGDTLFSGGCGRLFEGTAAQMHASLQQLAALPASTQVFCAHEYTLSNLRFALTVEPDNAVLQQYQHWCQQQRDRGLPTLPSTMAQELAINPFLRCNVPTVQRSAVTFDPTTAPTPEATLATLRAWKNVFA</sequence>
<protein>
    <recommendedName>
        <fullName evidence="7">Hydroxyacylglutathione hydrolase</fullName>
        <ecNumber evidence="7">3.1.2.6</ecNumber>
    </recommendedName>
    <alternativeName>
        <fullName evidence="7">Glyoxalase II</fullName>
        <shortName evidence="7">Glx II</shortName>
    </alternativeName>
</protein>
<dbReference type="AlphaFoldDB" id="A0A939GZ35"/>
<dbReference type="PANTHER" id="PTHR43705:SF1">
    <property type="entry name" value="HYDROXYACYLGLUTATHIONE HYDROLASE GLOB"/>
    <property type="match status" value="1"/>
</dbReference>
<evidence type="ECO:0000313" key="10">
    <source>
        <dbReference type="Proteomes" id="UP000664731"/>
    </source>
</evidence>
<feature type="binding site" evidence="7">
    <location>
        <position position="56"/>
    </location>
    <ligand>
        <name>Zn(2+)</name>
        <dbReference type="ChEBI" id="CHEBI:29105"/>
        <label>2</label>
    </ligand>
</feature>
<evidence type="ECO:0000256" key="6">
    <source>
        <dbReference type="ARBA" id="ARBA00022833"/>
    </source>
</evidence>
<evidence type="ECO:0000256" key="5">
    <source>
        <dbReference type="ARBA" id="ARBA00022801"/>
    </source>
</evidence>
<dbReference type="InterPro" id="IPR036866">
    <property type="entry name" value="RibonucZ/Hydroxyglut_hydro"/>
</dbReference>
<dbReference type="InterPro" id="IPR001279">
    <property type="entry name" value="Metallo-B-lactamas"/>
</dbReference>
<dbReference type="NCBIfam" id="TIGR03413">
    <property type="entry name" value="GSH_gloB"/>
    <property type="match status" value="1"/>
</dbReference>
<comment type="cofactor">
    <cofactor evidence="7">
        <name>Zn(2+)</name>
        <dbReference type="ChEBI" id="CHEBI:29105"/>
    </cofactor>
    <text evidence="7">Binds 2 Zn(2+) ions per subunit.</text>
</comment>
<keyword evidence="4 7" id="KW-0479">Metal-binding</keyword>
<feature type="binding site" evidence="7">
    <location>
        <position position="52"/>
    </location>
    <ligand>
        <name>Zn(2+)</name>
        <dbReference type="ChEBI" id="CHEBI:29105"/>
        <label>1</label>
    </ligand>
</feature>
<organism evidence="9 10">
    <name type="scientific">Comamonas denitrificans</name>
    <dbReference type="NCBI Taxonomy" id="117506"/>
    <lineage>
        <taxon>Bacteria</taxon>
        <taxon>Pseudomonadati</taxon>
        <taxon>Pseudomonadota</taxon>
        <taxon>Betaproteobacteria</taxon>
        <taxon>Burkholderiales</taxon>
        <taxon>Comamonadaceae</taxon>
        <taxon>Comamonas</taxon>
    </lineage>
</organism>
<comment type="catalytic activity">
    <reaction evidence="1 7">
        <text>an S-(2-hydroxyacyl)glutathione + H2O = a 2-hydroxy carboxylate + glutathione + H(+)</text>
        <dbReference type="Rhea" id="RHEA:21864"/>
        <dbReference type="ChEBI" id="CHEBI:15377"/>
        <dbReference type="ChEBI" id="CHEBI:15378"/>
        <dbReference type="ChEBI" id="CHEBI:57925"/>
        <dbReference type="ChEBI" id="CHEBI:58896"/>
        <dbReference type="ChEBI" id="CHEBI:71261"/>
        <dbReference type="EC" id="3.1.2.6"/>
    </reaction>
</comment>
<dbReference type="GO" id="GO:0046872">
    <property type="term" value="F:metal ion binding"/>
    <property type="evidence" value="ECO:0007669"/>
    <property type="project" value="UniProtKB-KW"/>
</dbReference>
<keyword evidence="5 7" id="KW-0378">Hydrolase</keyword>
<dbReference type="CDD" id="cd07723">
    <property type="entry name" value="hydroxyacylglutathione_hydrolase_MBL-fold"/>
    <property type="match status" value="1"/>
</dbReference>
<dbReference type="PANTHER" id="PTHR43705">
    <property type="entry name" value="HYDROXYACYLGLUTATHIONE HYDROLASE"/>
    <property type="match status" value="1"/>
</dbReference>
<proteinExistence type="inferred from homology"/>